<protein>
    <recommendedName>
        <fullName evidence="6 7">Large ribosomal subunit protein uL22</fullName>
    </recommendedName>
</protein>
<keyword evidence="4 7" id="KW-0689">Ribosomal protein</keyword>
<dbReference type="NCBIfam" id="TIGR01044">
    <property type="entry name" value="rplV_bact"/>
    <property type="match status" value="1"/>
</dbReference>
<keyword evidence="2 7" id="KW-0699">rRNA-binding</keyword>
<dbReference type="GO" id="GO:0003735">
    <property type="term" value="F:structural constituent of ribosome"/>
    <property type="evidence" value="ECO:0007669"/>
    <property type="project" value="InterPro"/>
</dbReference>
<dbReference type="PANTHER" id="PTHR13501:SF8">
    <property type="entry name" value="LARGE RIBOSOMAL SUBUNIT PROTEIN UL22M"/>
    <property type="match status" value="1"/>
</dbReference>
<comment type="function">
    <text evidence="7">The globular domain of the protein is located near the polypeptide exit tunnel on the outside of the subunit, while an extended beta-hairpin is found that lines the wall of the exit tunnel in the center of the 70S ribosome.</text>
</comment>
<name>A0A1G2DBA2_9BACT</name>
<keyword evidence="3 7" id="KW-0694">RNA-binding</keyword>
<proteinExistence type="inferred from homology"/>
<dbReference type="GO" id="GO:0019843">
    <property type="term" value="F:rRNA binding"/>
    <property type="evidence" value="ECO:0007669"/>
    <property type="project" value="UniProtKB-UniRule"/>
</dbReference>
<dbReference type="InterPro" id="IPR036394">
    <property type="entry name" value="Ribosomal_uL22_sf"/>
</dbReference>
<dbReference type="InterPro" id="IPR047867">
    <property type="entry name" value="Ribosomal_uL22_bac/org-type"/>
</dbReference>
<evidence type="ECO:0000256" key="1">
    <source>
        <dbReference type="ARBA" id="ARBA00009451"/>
    </source>
</evidence>
<evidence type="ECO:0000256" key="4">
    <source>
        <dbReference type="ARBA" id="ARBA00022980"/>
    </source>
</evidence>
<dbReference type="CDD" id="cd00336">
    <property type="entry name" value="Ribosomal_L22"/>
    <property type="match status" value="1"/>
</dbReference>
<evidence type="ECO:0000256" key="10">
    <source>
        <dbReference type="RuleBase" id="RU004008"/>
    </source>
</evidence>
<accession>A0A1G2DBA2</accession>
<dbReference type="PROSITE" id="PS00464">
    <property type="entry name" value="RIBOSOMAL_L22"/>
    <property type="match status" value="1"/>
</dbReference>
<dbReference type="GO" id="GO:0006412">
    <property type="term" value="P:translation"/>
    <property type="evidence" value="ECO:0007669"/>
    <property type="project" value="UniProtKB-UniRule"/>
</dbReference>
<comment type="similarity">
    <text evidence="1 7 8">Belongs to the universal ribosomal protein uL22 family.</text>
</comment>
<dbReference type="EMBL" id="MHLL01000002">
    <property type="protein sequence ID" value="OGZ10823.1"/>
    <property type="molecule type" value="Genomic_DNA"/>
</dbReference>
<reference evidence="11 12" key="1">
    <citation type="journal article" date="2016" name="Nat. Commun.">
        <title>Thousands of microbial genomes shed light on interconnected biogeochemical processes in an aquifer system.</title>
        <authorList>
            <person name="Anantharaman K."/>
            <person name="Brown C.T."/>
            <person name="Hug L.A."/>
            <person name="Sharon I."/>
            <person name="Castelle C.J."/>
            <person name="Probst A.J."/>
            <person name="Thomas B.C."/>
            <person name="Singh A."/>
            <person name="Wilkins M.J."/>
            <person name="Karaoz U."/>
            <person name="Brodie E.L."/>
            <person name="Williams K.H."/>
            <person name="Hubbard S.S."/>
            <person name="Banfield J.F."/>
        </authorList>
    </citation>
    <scope>NUCLEOTIDE SEQUENCE [LARGE SCALE GENOMIC DNA]</scope>
</reference>
<organism evidence="11 12">
    <name type="scientific">Candidatus Lloydbacteria bacterium RIFCSPHIGHO2_02_FULL_50_13</name>
    <dbReference type="NCBI Taxonomy" id="1798661"/>
    <lineage>
        <taxon>Bacteria</taxon>
        <taxon>Candidatus Lloydiibacteriota</taxon>
    </lineage>
</organism>
<evidence type="ECO:0000256" key="2">
    <source>
        <dbReference type="ARBA" id="ARBA00022730"/>
    </source>
</evidence>
<dbReference type="Gene3D" id="3.90.470.10">
    <property type="entry name" value="Ribosomal protein L22/L17"/>
    <property type="match status" value="1"/>
</dbReference>
<evidence type="ECO:0000256" key="7">
    <source>
        <dbReference type="HAMAP-Rule" id="MF_01331"/>
    </source>
</evidence>
<dbReference type="SUPFAM" id="SSF54843">
    <property type="entry name" value="Ribosomal protein L22"/>
    <property type="match status" value="1"/>
</dbReference>
<dbReference type="InterPro" id="IPR001063">
    <property type="entry name" value="Ribosomal_uL22"/>
</dbReference>
<dbReference type="HAMAP" id="MF_01331_B">
    <property type="entry name" value="Ribosomal_uL22_B"/>
    <property type="match status" value="1"/>
</dbReference>
<keyword evidence="5 7" id="KW-0687">Ribonucleoprotein</keyword>
<dbReference type="Pfam" id="PF00237">
    <property type="entry name" value="Ribosomal_L22"/>
    <property type="match status" value="1"/>
</dbReference>
<dbReference type="GO" id="GO:0022625">
    <property type="term" value="C:cytosolic large ribosomal subunit"/>
    <property type="evidence" value="ECO:0007669"/>
    <property type="project" value="TreeGrafter"/>
</dbReference>
<evidence type="ECO:0000256" key="6">
    <source>
        <dbReference type="ARBA" id="ARBA00035207"/>
    </source>
</evidence>
<gene>
    <name evidence="7" type="primary">rplV</name>
    <name evidence="11" type="ORF">A3D65_04600</name>
</gene>
<dbReference type="AlphaFoldDB" id="A0A1G2DBA2"/>
<evidence type="ECO:0000256" key="5">
    <source>
        <dbReference type="ARBA" id="ARBA00023274"/>
    </source>
</evidence>
<evidence type="ECO:0000313" key="11">
    <source>
        <dbReference type="EMBL" id="OGZ10823.1"/>
    </source>
</evidence>
<comment type="function">
    <text evidence="7 10">This protein binds specifically to 23S rRNA; its binding is stimulated by other ribosomal proteins, e.g., L4, L17, and L20. It is important during the early stages of 50S assembly. It makes multiple contacts with different domains of the 23S rRNA in the assembled 50S subunit and ribosome.</text>
</comment>
<dbReference type="InterPro" id="IPR005727">
    <property type="entry name" value="Ribosomal_uL22_bac/chlpt-type"/>
</dbReference>
<dbReference type="InterPro" id="IPR018260">
    <property type="entry name" value="Ribosomal_uL22_CS"/>
</dbReference>
<evidence type="ECO:0000256" key="8">
    <source>
        <dbReference type="RuleBase" id="RU004005"/>
    </source>
</evidence>
<evidence type="ECO:0000256" key="9">
    <source>
        <dbReference type="RuleBase" id="RU004006"/>
    </source>
</evidence>
<comment type="caution">
    <text evidence="11">The sequence shown here is derived from an EMBL/GenBank/DDBJ whole genome shotgun (WGS) entry which is preliminary data.</text>
</comment>
<dbReference type="STRING" id="1798661.A3D65_04600"/>
<dbReference type="PANTHER" id="PTHR13501">
    <property type="entry name" value="CHLOROPLAST 50S RIBOSOMAL PROTEIN L22-RELATED"/>
    <property type="match status" value="1"/>
</dbReference>
<dbReference type="Proteomes" id="UP000177996">
    <property type="component" value="Unassembled WGS sequence"/>
</dbReference>
<evidence type="ECO:0000256" key="3">
    <source>
        <dbReference type="ARBA" id="ARBA00022884"/>
    </source>
</evidence>
<sequence length="124" mass="13894">MNATATLSSYRQSPRKVRLIANLVKGRSAEHALLELRHRSKRAAPIFEKLIRSAVANAKALGMNEKTLTVKDIRVDKGPVMKRSMPRAHGRAFPIHKHTSHIFVLLSDADVPAKKVAKREVKKK</sequence>
<evidence type="ECO:0000313" key="12">
    <source>
        <dbReference type="Proteomes" id="UP000177996"/>
    </source>
</evidence>
<comment type="subunit">
    <text evidence="7 9">Part of the 50S ribosomal subunit.</text>
</comment>